<evidence type="ECO:0000256" key="4">
    <source>
        <dbReference type="ARBA" id="ARBA00022807"/>
    </source>
</evidence>
<dbReference type="Pfam" id="PF25435">
    <property type="entry name" value="PalB_C"/>
    <property type="match status" value="1"/>
</dbReference>
<feature type="domain" description="Calpain catalytic" evidence="7">
    <location>
        <begin position="101"/>
        <end position="440"/>
    </location>
</feature>
<dbReference type="PANTHER" id="PTHR46143:SF1">
    <property type="entry name" value="CALPAIN-7"/>
    <property type="match status" value="1"/>
</dbReference>
<evidence type="ECO:0000313" key="8">
    <source>
        <dbReference type="EMBL" id="CAI6097161.1"/>
    </source>
</evidence>
<evidence type="ECO:0000256" key="2">
    <source>
        <dbReference type="ARBA" id="ARBA00022670"/>
    </source>
</evidence>
<name>A0AA35MJA8_9HYPO</name>
<comment type="caution">
    <text evidence="8">The sequence shown here is derived from an EMBL/GenBank/DDBJ whole genome shotgun (WGS) entry which is preliminary data.</text>
</comment>
<organism evidence="8 9">
    <name type="scientific">Clonostachys chloroleuca</name>
    <dbReference type="NCBI Taxonomy" id="1926264"/>
    <lineage>
        <taxon>Eukaryota</taxon>
        <taxon>Fungi</taxon>
        <taxon>Dikarya</taxon>
        <taxon>Ascomycota</taxon>
        <taxon>Pezizomycotina</taxon>
        <taxon>Sordariomycetes</taxon>
        <taxon>Hypocreomycetidae</taxon>
        <taxon>Hypocreales</taxon>
        <taxon>Bionectriaceae</taxon>
        <taxon>Clonostachys</taxon>
    </lineage>
</organism>
<keyword evidence="2 5" id="KW-0645">Protease</keyword>
<evidence type="ECO:0000256" key="3">
    <source>
        <dbReference type="ARBA" id="ARBA00022801"/>
    </source>
</evidence>
<dbReference type="CDD" id="cd00044">
    <property type="entry name" value="CysPc"/>
    <property type="match status" value="1"/>
</dbReference>
<dbReference type="GO" id="GO:0006508">
    <property type="term" value="P:proteolysis"/>
    <property type="evidence" value="ECO:0007669"/>
    <property type="project" value="UniProtKB-KW"/>
</dbReference>
<evidence type="ECO:0000313" key="9">
    <source>
        <dbReference type="Proteomes" id="UP001160390"/>
    </source>
</evidence>
<evidence type="ECO:0000256" key="5">
    <source>
        <dbReference type="PROSITE-ProRule" id="PRU00239"/>
    </source>
</evidence>
<dbReference type="InterPro" id="IPR038765">
    <property type="entry name" value="Papain-like_cys_pep_sf"/>
</dbReference>
<dbReference type="Gene3D" id="2.60.120.380">
    <property type="match status" value="1"/>
</dbReference>
<dbReference type="InterPro" id="IPR022683">
    <property type="entry name" value="Calpain_III"/>
</dbReference>
<keyword evidence="4 5" id="KW-0788">Thiol protease</keyword>
<evidence type="ECO:0000256" key="1">
    <source>
        <dbReference type="ARBA" id="ARBA00010193"/>
    </source>
</evidence>
<feature type="active site" evidence="5">
    <location>
        <position position="187"/>
    </location>
</feature>
<dbReference type="InterPro" id="IPR036213">
    <property type="entry name" value="Calpain_III_sf"/>
</dbReference>
<reference evidence="8" key="1">
    <citation type="submission" date="2023-01" db="EMBL/GenBank/DDBJ databases">
        <authorList>
            <person name="Piombo E."/>
        </authorList>
    </citation>
    <scope>NUCLEOTIDE SEQUENCE</scope>
</reference>
<evidence type="ECO:0000256" key="6">
    <source>
        <dbReference type="SAM" id="MobiDB-lite"/>
    </source>
</evidence>
<dbReference type="SUPFAM" id="SSF54001">
    <property type="entry name" value="Cysteine proteinases"/>
    <property type="match status" value="1"/>
</dbReference>
<dbReference type="SUPFAM" id="SSF49758">
    <property type="entry name" value="Calpain large subunit, middle domain (domain III)"/>
    <property type="match status" value="2"/>
</dbReference>
<dbReference type="Gene3D" id="3.90.70.10">
    <property type="entry name" value="Cysteine proteinases"/>
    <property type="match status" value="1"/>
</dbReference>
<feature type="active site" evidence="5">
    <location>
        <position position="354"/>
    </location>
</feature>
<keyword evidence="9" id="KW-1185">Reference proteome</keyword>
<dbReference type="SMART" id="SM00230">
    <property type="entry name" value="CysPc"/>
    <property type="match status" value="1"/>
</dbReference>
<dbReference type="GO" id="GO:0004198">
    <property type="term" value="F:calcium-dependent cysteine-type endopeptidase activity"/>
    <property type="evidence" value="ECO:0007669"/>
    <property type="project" value="InterPro"/>
</dbReference>
<dbReference type="PANTHER" id="PTHR46143">
    <property type="entry name" value="CALPAIN-7"/>
    <property type="match status" value="1"/>
</dbReference>
<dbReference type="Gene3D" id="1.20.58.80">
    <property type="entry name" value="Phosphotransferase system, lactose/cellobiose-type IIA subunit"/>
    <property type="match status" value="1"/>
</dbReference>
<dbReference type="SMART" id="SM00720">
    <property type="entry name" value="calpain_III"/>
    <property type="match status" value="1"/>
</dbReference>
<comment type="similarity">
    <text evidence="1">Belongs to the peptidase C2 family. PalB/RIM13 subfamily.</text>
</comment>
<dbReference type="EMBL" id="CABFNP030001284">
    <property type="protein sequence ID" value="CAI6097161.1"/>
    <property type="molecule type" value="Genomic_DNA"/>
</dbReference>
<proteinExistence type="inferred from homology"/>
<dbReference type="InterPro" id="IPR001300">
    <property type="entry name" value="Peptidase_C2_calpain_cat"/>
</dbReference>
<evidence type="ECO:0000259" key="7">
    <source>
        <dbReference type="PROSITE" id="PS50203"/>
    </source>
</evidence>
<dbReference type="Proteomes" id="UP001160390">
    <property type="component" value="Unassembled WGS sequence"/>
</dbReference>
<accession>A0AA35MJA8</accession>
<dbReference type="PROSITE" id="PS50203">
    <property type="entry name" value="CALPAIN_CAT"/>
    <property type="match status" value="1"/>
</dbReference>
<dbReference type="InterPro" id="IPR051297">
    <property type="entry name" value="PalB/RIM13"/>
</dbReference>
<dbReference type="AlphaFoldDB" id="A0AA35MJA8"/>
<gene>
    <name evidence="8" type="ORF">CCHLO57077_00003671</name>
</gene>
<dbReference type="Pfam" id="PF00648">
    <property type="entry name" value="Peptidase_C2"/>
    <property type="match status" value="1"/>
</dbReference>
<feature type="region of interest" description="Disordered" evidence="6">
    <location>
        <begin position="387"/>
        <end position="408"/>
    </location>
</feature>
<sequence>MERQARVRLPLVLQQLVGSRLAVDAEALVAVSTGQDALKHAIRAADLFMAAASQAVTKADATRLRRKCGEMIDRAEQLKKILVSTLSAEEKILRHASSLHGNVFPQWKAEPSDEEFEGPSNGENYVDDTLFTLSPAQATTFAGWRRPTDVFAPDLDHPHEEPRDSLDTLFMNSNKVPDLVQDMTTDCSVVAGLSAAIKILTGKHSVLSSIIYPFDYSQGRPHFSPKGKYILRLNFNGCARRVVIDDRLPASQDEGKFFVVDRSNPRLLWPALLEKAYLKVRGGYDFPGSNSGTDLWVLTGWIPEQVFLQKEDMDINQVWARIKAAHDSQDVVITIGTGSISAEEENASGLVGEHDYAVQSLDDSDGERRLLVKNPWCGGPTWTPASFSARSHSSRETGQNHAMNQESEADCGLEDAPGCLWATLEDVAQNFESMYLNWNPKLFRHRQDHHFEWEISPGCFASSVVRNPQFAIVSPTGGLVWILVSRHFVDGELEIVRRRTTNLAAASRQLGFMSIIVFDSNGKRVQIADGETYRGPYVDSPQTLARLEMTAGKWYTIVVDQHEFPLSKYTFTLSTFSHSLVKLQKASEAMAYCQEFEGAWKRRTAGGNVTCATYFTNPQYRVSIPKSTPLSILLSTDSSDTHVHVDLVWGHGKRVSSVKVKELVASTGEYRRGSAVADIAHIDPGVYTLVCSTFDAGHVAKFALRVSSIVPVTLEPIPAEAAGRLRAPLSPLTLSQGAQRMQAPLSVQWLTRASVMVCTNSRYSSTLLLRLSIVVGRGQDRFTEAVSGEGEFQAAAAGLRTSEFDMEPQRSNSVGMWLLIEGMGMGGEEHLVQAYIFSDSPVQVGSWETIDEIWH</sequence>
<feature type="compositionally biased region" description="Polar residues" evidence="6">
    <location>
        <begin position="387"/>
        <end position="406"/>
    </location>
</feature>
<keyword evidence="3 5" id="KW-0378">Hydrolase</keyword>
<feature type="active site" evidence="5">
    <location>
        <position position="374"/>
    </location>
</feature>
<protein>
    <recommendedName>
        <fullName evidence="7">Calpain catalytic domain-containing protein</fullName>
    </recommendedName>
</protein>